<name>A0ABY0T9V8_9PROT</name>
<gene>
    <name evidence="4" type="ORF">SAMN05216402_1111</name>
</gene>
<feature type="transmembrane region" description="Helical" evidence="2">
    <location>
        <begin position="51"/>
        <end position="69"/>
    </location>
</feature>
<dbReference type="SUPFAM" id="SSF53335">
    <property type="entry name" value="S-adenosyl-L-methionine-dependent methyltransferases"/>
    <property type="match status" value="1"/>
</dbReference>
<feature type="transmembrane region" description="Helical" evidence="2">
    <location>
        <begin position="81"/>
        <end position="103"/>
    </location>
</feature>
<dbReference type="CDD" id="cd05237">
    <property type="entry name" value="UDP_invert_4-6DH_SDR_e"/>
    <property type="match status" value="1"/>
</dbReference>
<dbReference type="InterPro" id="IPR029063">
    <property type="entry name" value="SAM-dependent_MTases_sf"/>
</dbReference>
<evidence type="ECO:0000256" key="1">
    <source>
        <dbReference type="ARBA" id="ARBA00007430"/>
    </source>
</evidence>
<keyword evidence="2" id="KW-1133">Transmembrane helix</keyword>
<feature type="transmembrane region" description="Helical" evidence="2">
    <location>
        <begin position="109"/>
        <end position="131"/>
    </location>
</feature>
<comment type="similarity">
    <text evidence="1">Belongs to the polysaccharide synthase family.</text>
</comment>
<sequence length="650" mass="72167">MPLPKPNIRTAIAFVHDIAATVVAWGLAYSFRFNFEIPSSYLKSFWEILPWVIPIHAATFLWFGLYRGLWHYASLPDLRRILLAVLTSAAAVPLVLFMLQILAGTPRTVLLLAPILLLLIMGGSRLAYRLWKEHRLYGLKKIEGNLVLVLGAGDGAIGLVKELARSVQWRVAGLLDDDPAKRGMMLHGFKVLGRINELPAVAEKLGVAHAIIAMTPTAIDRRKIRRSQLDRRHSDRLHRDRRHALEMCSTAGVKALIVPSYDDLISGKITVSQIRNVELDDLLGRDPVVLDNDRLHDLLAGKTILVTGAGGSIGSELCRQIAKFEPCRLVLFELNEFVLYNIEQELRISFPEMPMVFMIGDIKDPARLSQVFTQFQPAVVFHAAAYKHVPLMEQENAWQAVLNNVWGTYVLARTAIQHGVEKFVLISTDKAVNPTNVMGASKRLAEMICQALQQSVCLSAGEDPGDAVQKTCFVMVRFGNVLGSTGSVIPKFREQIAKGGPITVTHSEVTRYFMSIPEAAQLVLQAGLMGGKEGGGEIFVLDMGEPIKIADLAKDMIRLSGLTEGDIKIVYNGLRPGEKLYEELLADDENTLPTPHSKLRIAQARQVDAQWLTDLVAWLNEHPVLSDEEVKQGLTRWVPEYKQGIELGNQ</sequence>
<keyword evidence="5" id="KW-1185">Reference proteome</keyword>
<dbReference type="InterPro" id="IPR036291">
    <property type="entry name" value="NAD(P)-bd_dom_sf"/>
</dbReference>
<keyword evidence="2" id="KW-0472">Membrane</keyword>
<evidence type="ECO:0000313" key="4">
    <source>
        <dbReference type="EMBL" id="SDQ50441.1"/>
    </source>
</evidence>
<dbReference type="PANTHER" id="PTHR43318:SF1">
    <property type="entry name" value="POLYSACCHARIDE BIOSYNTHESIS PROTEIN EPSC-RELATED"/>
    <property type="match status" value="1"/>
</dbReference>
<organism evidence="4 5">
    <name type="scientific">Nitrosospira multiformis</name>
    <dbReference type="NCBI Taxonomy" id="1231"/>
    <lineage>
        <taxon>Bacteria</taxon>
        <taxon>Pseudomonadati</taxon>
        <taxon>Pseudomonadota</taxon>
        <taxon>Betaproteobacteria</taxon>
        <taxon>Nitrosomonadales</taxon>
        <taxon>Nitrosomonadaceae</taxon>
        <taxon>Nitrosospira</taxon>
    </lineage>
</organism>
<comment type="caution">
    <text evidence="4">The sequence shown here is derived from an EMBL/GenBank/DDBJ whole genome shotgun (WGS) entry which is preliminary data.</text>
</comment>
<dbReference type="PANTHER" id="PTHR43318">
    <property type="entry name" value="UDP-N-ACETYLGLUCOSAMINE 4,6-DEHYDRATASE"/>
    <property type="match status" value="1"/>
</dbReference>
<accession>A0ABY0T9V8</accession>
<dbReference type="PROSITE" id="PS50031">
    <property type="entry name" value="EH"/>
    <property type="match status" value="1"/>
</dbReference>
<reference evidence="4 5" key="1">
    <citation type="submission" date="2016-10" db="EMBL/GenBank/DDBJ databases">
        <authorList>
            <person name="Varghese N."/>
            <person name="Submissions S."/>
        </authorList>
    </citation>
    <scope>NUCLEOTIDE SEQUENCE [LARGE SCALE GENOMIC DNA]</scope>
    <source>
        <strain evidence="4 5">Nl1</strain>
    </source>
</reference>
<protein>
    <submittedName>
        <fullName evidence="4">NDP-sugar epimerase, includes UDP-GlcNAc-inverting 4,6-dehydratase FlaA1 and capsular polysaccharide biosynthesis protein EpsC</fullName>
    </submittedName>
</protein>
<dbReference type="InterPro" id="IPR003869">
    <property type="entry name" value="Polysac_CapD-like"/>
</dbReference>
<evidence type="ECO:0000259" key="3">
    <source>
        <dbReference type="PROSITE" id="PS50031"/>
    </source>
</evidence>
<dbReference type="InterPro" id="IPR051203">
    <property type="entry name" value="Polysaccharide_Synthase-Rel"/>
</dbReference>
<dbReference type="EMBL" id="FNKY01000001">
    <property type="protein sequence ID" value="SDQ50441.1"/>
    <property type="molecule type" value="Genomic_DNA"/>
</dbReference>
<keyword evidence="2" id="KW-0812">Transmembrane</keyword>
<evidence type="ECO:0000313" key="5">
    <source>
        <dbReference type="Proteomes" id="UP000183471"/>
    </source>
</evidence>
<dbReference type="Proteomes" id="UP000183471">
    <property type="component" value="Unassembled WGS sequence"/>
</dbReference>
<dbReference type="Gene3D" id="3.40.50.720">
    <property type="entry name" value="NAD(P)-binding Rossmann-like Domain"/>
    <property type="match status" value="2"/>
</dbReference>
<proteinExistence type="inferred from homology"/>
<dbReference type="RefSeq" id="WP_074631302.1">
    <property type="nucleotide sequence ID" value="NZ_FNKY01000001.1"/>
</dbReference>
<dbReference type="SUPFAM" id="SSF51735">
    <property type="entry name" value="NAD(P)-binding Rossmann-fold domains"/>
    <property type="match status" value="1"/>
</dbReference>
<feature type="domain" description="EH" evidence="3">
    <location>
        <begin position="364"/>
        <end position="426"/>
    </location>
</feature>
<dbReference type="Pfam" id="PF02719">
    <property type="entry name" value="Polysacc_synt_2"/>
    <property type="match status" value="1"/>
</dbReference>
<feature type="transmembrane region" description="Helical" evidence="2">
    <location>
        <begin position="12"/>
        <end position="31"/>
    </location>
</feature>
<dbReference type="InterPro" id="IPR000261">
    <property type="entry name" value="EH_dom"/>
</dbReference>
<evidence type="ECO:0000256" key="2">
    <source>
        <dbReference type="SAM" id="Phobius"/>
    </source>
</evidence>